<evidence type="ECO:0000313" key="1">
    <source>
        <dbReference type="EMBL" id="SEJ54149.1"/>
    </source>
</evidence>
<dbReference type="EMBL" id="FNZK01000010">
    <property type="protein sequence ID" value="SEJ54149.1"/>
    <property type="molecule type" value="Genomic_DNA"/>
</dbReference>
<feature type="non-terminal residue" evidence="1">
    <location>
        <position position="58"/>
    </location>
</feature>
<evidence type="ECO:0000313" key="2">
    <source>
        <dbReference type="Proteomes" id="UP000199662"/>
    </source>
</evidence>
<evidence type="ECO:0008006" key="3">
    <source>
        <dbReference type="Google" id="ProtNLM"/>
    </source>
</evidence>
<proteinExistence type="predicted"/>
<protein>
    <recommendedName>
        <fullName evidence="3">Homeodomain-like domain-containing protein</fullName>
    </recommendedName>
</protein>
<organism evidence="1 2">
    <name type="scientific">Propionispira arboris</name>
    <dbReference type="NCBI Taxonomy" id="84035"/>
    <lineage>
        <taxon>Bacteria</taxon>
        <taxon>Bacillati</taxon>
        <taxon>Bacillota</taxon>
        <taxon>Negativicutes</taxon>
        <taxon>Selenomonadales</taxon>
        <taxon>Selenomonadaceae</taxon>
        <taxon>Propionispira</taxon>
    </lineage>
</organism>
<sequence>MLTMTQIDYIRKAFFEEGLNISQIAKTFSCDRKTVRKYLAIEDFNQPFPKAKRVTEQP</sequence>
<name>A0A1H6ZL48_9FIRM</name>
<dbReference type="AlphaFoldDB" id="A0A1H6ZL48"/>
<accession>A0A1H6ZL48</accession>
<reference evidence="1 2" key="1">
    <citation type="submission" date="2016-10" db="EMBL/GenBank/DDBJ databases">
        <authorList>
            <person name="de Groot N.N."/>
        </authorList>
    </citation>
    <scope>NUCLEOTIDE SEQUENCE [LARGE SCALE GENOMIC DNA]</scope>
    <source>
        <strain evidence="1 2">DSM 2179</strain>
    </source>
</reference>
<keyword evidence="2" id="KW-1185">Reference proteome</keyword>
<gene>
    <name evidence="1" type="ORF">SAMN05660742_1101</name>
</gene>
<dbReference type="Proteomes" id="UP000199662">
    <property type="component" value="Unassembled WGS sequence"/>
</dbReference>